<dbReference type="InterPro" id="IPR025311">
    <property type="entry name" value="DUF4166"/>
</dbReference>
<dbReference type="AlphaFoldDB" id="A0A024H304"/>
<evidence type="ECO:0000259" key="1">
    <source>
        <dbReference type="Pfam" id="PF13761"/>
    </source>
</evidence>
<keyword evidence="3" id="KW-1185">Reference proteome</keyword>
<proteinExistence type="predicted"/>
<dbReference type="OrthoDB" id="2448833at2"/>
<dbReference type="Proteomes" id="UP000035722">
    <property type="component" value="Unassembled WGS sequence"/>
</dbReference>
<organism evidence="2 3">
    <name type="scientific">Pseudarthrobacter siccitolerans</name>
    <dbReference type="NCBI Taxonomy" id="861266"/>
    <lineage>
        <taxon>Bacteria</taxon>
        <taxon>Bacillati</taxon>
        <taxon>Actinomycetota</taxon>
        <taxon>Actinomycetes</taxon>
        <taxon>Micrococcales</taxon>
        <taxon>Micrococcaceae</taxon>
        <taxon>Pseudarthrobacter</taxon>
    </lineage>
</organism>
<dbReference type="Pfam" id="PF13761">
    <property type="entry name" value="DUF4166"/>
    <property type="match status" value="1"/>
</dbReference>
<dbReference type="RefSeq" id="WP_050055314.1">
    <property type="nucleotide sequence ID" value="NZ_CAQI01000044.1"/>
</dbReference>
<accession>A0A024H304</accession>
<protein>
    <recommendedName>
        <fullName evidence="1">DUF4166 domain-containing protein</fullName>
    </recommendedName>
</protein>
<evidence type="ECO:0000313" key="2">
    <source>
        <dbReference type="EMBL" id="CCQ46388.1"/>
    </source>
</evidence>
<evidence type="ECO:0000313" key="3">
    <source>
        <dbReference type="Proteomes" id="UP000035722"/>
    </source>
</evidence>
<reference evidence="3" key="1">
    <citation type="journal article" date="2014" name="Genome Announc.">
        <title>Genome Sequence of Arthrobacter siccitolerans 4J27, a Xeroprotectant-Producing Desiccation-Tolerant Microorganism.</title>
        <authorList>
            <person name="Manzanera M."/>
            <person name="Santa-Cruz-Calvo L."/>
            <person name="Vilchez J.I."/>
            <person name="Garcia-Fontana C."/>
            <person name="Silva-Castro G.A."/>
            <person name="Calvo C."/>
            <person name="Gonzalez-Lopez J."/>
        </authorList>
    </citation>
    <scope>NUCLEOTIDE SEQUENCE [LARGE SCALE GENOMIC DNA]</scope>
    <source>
        <strain evidence="3">4J27</strain>
    </source>
</reference>
<name>A0A024H304_9MICC</name>
<dbReference type="STRING" id="861266.ARTSIC4J27_2351"/>
<dbReference type="EMBL" id="CAQI01000044">
    <property type="protein sequence ID" value="CCQ46388.1"/>
    <property type="molecule type" value="Genomic_DNA"/>
</dbReference>
<sequence>MASIFELGLGKDFQKLHPMLQKRFGVDAAAGYACVGRGVFSEVRRGAWWTVPFLRLGAYRNILFPDRGKDIPFTIENYPYIDGFGRPTVTFARTLELPGAKRRRFDATMVHSAQRGGVVDYLGTHQHLATDLALEVLADGSLHLQTGAQRFYEGFAAFEFPAALTGTADLYENFDDDRGVYTIQMQVRNPFLGFLFGYRGEFTCTFPALTAGGVPGHLKPVREEARE</sequence>
<gene>
    <name evidence="2" type="ORF">ARTSIC4J27_2351</name>
</gene>
<feature type="domain" description="DUF4166" evidence="1">
    <location>
        <begin position="16"/>
        <end position="202"/>
    </location>
</feature>
<comment type="caution">
    <text evidence="2">The sequence shown here is derived from an EMBL/GenBank/DDBJ whole genome shotgun (WGS) entry which is preliminary data.</text>
</comment>